<protein>
    <submittedName>
        <fullName evidence="7">Predicted arabinose efflux permease, MFS family</fullName>
    </submittedName>
</protein>
<dbReference type="InterPro" id="IPR022324">
    <property type="entry name" value="Bacilysin_exporter_BacE_put"/>
</dbReference>
<feature type="transmembrane region" description="Helical" evidence="6">
    <location>
        <begin position="51"/>
        <end position="73"/>
    </location>
</feature>
<dbReference type="InterPro" id="IPR036259">
    <property type="entry name" value="MFS_trans_sf"/>
</dbReference>
<dbReference type="Pfam" id="PF07690">
    <property type="entry name" value="MFS_1"/>
    <property type="match status" value="1"/>
</dbReference>
<feature type="transmembrane region" description="Helical" evidence="6">
    <location>
        <begin position="257"/>
        <end position="278"/>
    </location>
</feature>
<feature type="transmembrane region" description="Helical" evidence="6">
    <location>
        <begin position="160"/>
        <end position="183"/>
    </location>
</feature>
<evidence type="ECO:0000256" key="6">
    <source>
        <dbReference type="SAM" id="Phobius"/>
    </source>
</evidence>
<dbReference type="eggNOG" id="COG2814">
    <property type="taxonomic scope" value="Bacteria"/>
</dbReference>
<organism evidence="7 8">
    <name type="scientific">Streptacidiphilus jiangxiensis</name>
    <dbReference type="NCBI Taxonomy" id="235985"/>
    <lineage>
        <taxon>Bacteria</taxon>
        <taxon>Bacillati</taxon>
        <taxon>Actinomycetota</taxon>
        <taxon>Actinomycetes</taxon>
        <taxon>Kitasatosporales</taxon>
        <taxon>Streptomycetaceae</taxon>
        <taxon>Streptacidiphilus</taxon>
    </lineage>
</organism>
<keyword evidence="2" id="KW-1003">Cell membrane</keyword>
<dbReference type="GO" id="GO:0022857">
    <property type="term" value="F:transmembrane transporter activity"/>
    <property type="evidence" value="ECO:0007669"/>
    <property type="project" value="InterPro"/>
</dbReference>
<proteinExistence type="predicted"/>
<comment type="subcellular location">
    <subcellularLocation>
        <location evidence="1">Cell membrane</location>
        <topology evidence="1">Multi-pass membrane protein</topology>
    </subcellularLocation>
</comment>
<dbReference type="STRING" id="235985.SAMN05414137_11581"/>
<dbReference type="RefSeq" id="WP_236656095.1">
    <property type="nucleotide sequence ID" value="NZ_BBPN01000019.1"/>
</dbReference>
<evidence type="ECO:0000256" key="1">
    <source>
        <dbReference type="ARBA" id="ARBA00004651"/>
    </source>
</evidence>
<name>A0A1H7U4Y6_STRJI</name>
<dbReference type="InterPro" id="IPR011701">
    <property type="entry name" value="MFS"/>
</dbReference>
<dbReference type="GO" id="GO:0005886">
    <property type="term" value="C:plasma membrane"/>
    <property type="evidence" value="ECO:0007669"/>
    <property type="project" value="UniProtKB-SubCell"/>
</dbReference>
<evidence type="ECO:0000313" key="8">
    <source>
        <dbReference type="Proteomes" id="UP000183015"/>
    </source>
</evidence>
<keyword evidence="3 6" id="KW-0812">Transmembrane</keyword>
<keyword evidence="5 6" id="KW-0472">Membrane</keyword>
<dbReference type="PANTHER" id="PTHR23513">
    <property type="entry name" value="INTEGRAL MEMBRANE EFFLUX PROTEIN-RELATED"/>
    <property type="match status" value="1"/>
</dbReference>
<keyword evidence="8" id="KW-1185">Reference proteome</keyword>
<evidence type="ECO:0000256" key="2">
    <source>
        <dbReference type="ARBA" id="ARBA00022475"/>
    </source>
</evidence>
<feature type="transmembrane region" description="Helical" evidence="6">
    <location>
        <begin position="232"/>
        <end position="251"/>
    </location>
</feature>
<sequence length="416" mass="43668">MSDGKRGSLGRAFGWLWTAYAVSTMGTWLAFEAFPIVAIRALHVGAVEVSLLAAAGPAVGAALALPLGPWVEFRRKRPVMVAMDLIRFVVLVSLPLAYVFGWLSFGQLLFAQVVVGAADITFNAASGACLKALLPRADLLRANARFESTMWTSSVIGPPLGGAMIGMFGPVVTLLADAVSYLLSALGISAMRTSEPPPTRAAAPGLSRADLLAGWRFILGHRTMRPLFFNNLLVNGLIMASLPLLAVLMLGRLGFAPWQYALAFALPCLGGLLGSRLARPLVARYGRARVLRVSGVLRACWSLGLAFVGPGVAGLALVMVVEFGLITCSAVYNPVFATTRLELTPSDRVARTLSAWSVGTKGSVALMTGLGGLLAAAIGPRSVIALVGALMLATPLLLPRRAALHQHDPEPVPTAA</sequence>
<dbReference type="AlphaFoldDB" id="A0A1H7U4Y6"/>
<reference evidence="8" key="1">
    <citation type="submission" date="2016-10" db="EMBL/GenBank/DDBJ databases">
        <authorList>
            <person name="Varghese N."/>
        </authorList>
    </citation>
    <scope>NUCLEOTIDE SEQUENCE [LARGE SCALE GENOMIC DNA]</scope>
    <source>
        <strain evidence="8">DSM 45096 / BCRC 16803 / CGMCC 4.1857 / CIP 109030 / JCM 12277 / KCTC 19219 / NBRC 100920 / 33214</strain>
    </source>
</reference>
<feature type="transmembrane region" description="Helical" evidence="6">
    <location>
        <begin position="382"/>
        <end position="398"/>
    </location>
</feature>
<feature type="transmembrane region" description="Helical" evidence="6">
    <location>
        <begin position="12"/>
        <end position="31"/>
    </location>
</feature>
<accession>A0A1H7U4Y6</accession>
<evidence type="ECO:0000256" key="4">
    <source>
        <dbReference type="ARBA" id="ARBA00022989"/>
    </source>
</evidence>
<dbReference type="Gene3D" id="1.20.1250.20">
    <property type="entry name" value="MFS general substrate transporter like domains"/>
    <property type="match status" value="1"/>
</dbReference>
<gene>
    <name evidence="7" type="ORF">SAMN05414137_11581</name>
</gene>
<dbReference type="Proteomes" id="UP000183015">
    <property type="component" value="Unassembled WGS sequence"/>
</dbReference>
<dbReference type="PRINTS" id="PR01988">
    <property type="entry name" value="EXPORTERBACE"/>
</dbReference>
<dbReference type="EMBL" id="FOAZ01000015">
    <property type="protein sequence ID" value="SEL92051.1"/>
    <property type="molecule type" value="Genomic_DNA"/>
</dbReference>
<evidence type="ECO:0000313" key="7">
    <source>
        <dbReference type="EMBL" id="SEL92051.1"/>
    </source>
</evidence>
<dbReference type="CDD" id="cd06173">
    <property type="entry name" value="MFS_MefA_like"/>
    <property type="match status" value="1"/>
</dbReference>
<dbReference type="PANTHER" id="PTHR23513:SF6">
    <property type="entry name" value="MAJOR FACILITATOR SUPERFAMILY ASSOCIATED DOMAIN-CONTAINING PROTEIN"/>
    <property type="match status" value="1"/>
</dbReference>
<feature type="transmembrane region" description="Helical" evidence="6">
    <location>
        <begin position="85"/>
        <end position="105"/>
    </location>
</feature>
<evidence type="ECO:0000256" key="5">
    <source>
        <dbReference type="ARBA" id="ARBA00023136"/>
    </source>
</evidence>
<keyword evidence="4 6" id="KW-1133">Transmembrane helix</keyword>
<evidence type="ECO:0000256" key="3">
    <source>
        <dbReference type="ARBA" id="ARBA00022692"/>
    </source>
</evidence>
<dbReference type="SUPFAM" id="SSF103473">
    <property type="entry name" value="MFS general substrate transporter"/>
    <property type="match status" value="1"/>
</dbReference>